<name>A0ABD3SZ42_9LAMI</name>
<comment type="caution">
    <text evidence="4">The sequence shown here is derived from an EMBL/GenBank/DDBJ whole genome shotgun (WGS) entry which is preliminary data.</text>
</comment>
<evidence type="ECO:0000313" key="4">
    <source>
        <dbReference type="EMBL" id="KAL3829914.1"/>
    </source>
</evidence>
<dbReference type="EMBL" id="JBJXBP010000005">
    <property type="protein sequence ID" value="KAL3829914.1"/>
    <property type="molecule type" value="Genomic_DNA"/>
</dbReference>
<protein>
    <submittedName>
        <fullName evidence="4">Uncharacterized protein</fullName>
    </submittedName>
</protein>
<dbReference type="PANTHER" id="PTHR31614">
    <property type="entry name" value="PROTEIN DOWNSTREAM OF FLC-RELATED"/>
    <property type="match status" value="1"/>
</dbReference>
<evidence type="ECO:0000256" key="1">
    <source>
        <dbReference type="ARBA" id="ARBA00010049"/>
    </source>
</evidence>
<dbReference type="Proteomes" id="UP001634393">
    <property type="component" value="Unassembled WGS sequence"/>
</dbReference>
<evidence type="ECO:0000313" key="5">
    <source>
        <dbReference type="Proteomes" id="UP001634393"/>
    </source>
</evidence>
<dbReference type="InterPro" id="IPR006041">
    <property type="entry name" value="Pollen_Ole_e1_allergen"/>
</dbReference>
<dbReference type="AlphaFoldDB" id="A0ABD3SZ42"/>
<keyword evidence="5" id="KW-1185">Reference proteome</keyword>
<feature type="chain" id="PRO_5044883817" evidence="3">
    <location>
        <begin position="21"/>
        <end position="159"/>
    </location>
</feature>
<organism evidence="4 5">
    <name type="scientific">Penstemon smallii</name>
    <dbReference type="NCBI Taxonomy" id="265156"/>
    <lineage>
        <taxon>Eukaryota</taxon>
        <taxon>Viridiplantae</taxon>
        <taxon>Streptophyta</taxon>
        <taxon>Embryophyta</taxon>
        <taxon>Tracheophyta</taxon>
        <taxon>Spermatophyta</taxon>
        <taxon>Magnoliopsida</taxon>
        <taxon>eudicotyledons</taxon>
        <taxon>Gunneridae</taxon>
        <taxon>Pentapetalae</taxon>
        <taxon>asterids</taxon>
        <taxon>lamiids</taxon>
        <taxon>Lamiales</taxon>
        <taxon>Plantaginaceae</taxon>
        <taxon>Cheloneae</taxon>
        <taxon>Penstemon</taxon>
    </lineage>
</organism>
<accession>A0ABD3SZ42</accession>
<keyword evidence="3" id="KW-0732">Signal</keyword>
<dbReference type="Pfam" id="PF01190">
    <property type="entry name" value="Pollen_Ole_e_1"/>
    <property type="match status" value="1"/>
</dbReference>
<sequence length="159" mass="17692">MAKLLLVLFAVCVLSSIASASFASPPFLVKGRVYCDTCRCGYETEATKYLARAIVRIECRSRKTSRRTYIKHGITDSDGTYKIPVRGDRGDDYCDVLLVKSSDPECSEPNSGRDRARVILTGNNGMNSNFRFANSMGFLKNTPLASCPKILQKYQEVDE</sequence>
<evidence type="ECO:0000256" key="3">
    <source>
        <dbReference type="SAM" id="SignalP"/>
    </source>
</evidence>
<reference evidence="4 5" key="1">
    <citation type="submission" date="2024-12" db="EMBL/GenBank/DDBJ databases">
        <title>The unique morphological basis and parallel evolutionary history of personate flowers in Penstemon.</title>
        <authorList>
            <person name="Depatie T.H."/>
            <person name="Wessinger C.A."/>
        </authorList>
    </citation>
    <scope>NUCLEOTIDE SEQUENCE [LARGE SCALE GENOMIC DNA]</scope>
    <source>
        <strain evidence="4">WTNN_2</strain>
        <tissue evidence="4">Leaf</tissue>
    </source>
</reference>
<feature type="signal peptide" evidence="3">
    <location>
        <begin position="1"/>
        <end position="20"/>
    </location>
</feature>
<dbReference type="PANTHER" id="PTHR31614:SF5">
    <property type="entry name" value="ALLERGEN-LIKE PROTEIN BRSN20"/>
    <property type="match status" value="1"/>
</dbReference>
<comment type="similarity">
    <text evidence="1">Belongs to the Ole e I family.</text>
</comment>
<evidence type="ECO:0000256" key="2">
    <source>
        <dbReference type="ARBA" id="ARBA00023157"/>
    </source>
</evidence>
<proteinExistence type="inferred from homology"/>
<gene>
    <name evidence="4" type="ORF">ACJIZ3_018716</name>
</gene>
<keyword evidence="2" id="KW-1015">Disulfide bond</keyword>